<keyword evidence="1" id="KW-1133">Transmembrane helix</keyword>
<feature type="transmembrane region" description="Helical" evidence="1">
    <location>
        <begin position="362"/>
        <end position="383"/>
    </location>
</feature>
<gene>
    <name evidence="2" type="ORF">UFOPK3957_01210</name>
</gene>
<keyword evidence="1" id="KW-0812">Transmembrane</keyword>
<sequence>MAIVWALTLAHGDGGASVLDGVGFLLTSLLAAATAVVVLQLLAGVIDPPANSMLLVFQYCVGIVPAMWVMLTLSAAVVGEVSDPPAPALVAIATIGIITGIAAVAANAWRRWREASGGRTTLARTLAGTSRLNSLLASAEGERFAGYRDVIRNQVSRPLASLRATAGHTQNESLADSIDAFQSGVMRPLAHLLHPVSVRVGLLPAVAALGRAFSVAAPSEIVDLDSQGELLDKNVRLQVFRWVRHLLPSGSTVAIRLSIEDDHLIISALGVRHGRELDPIQKVAGLTLVKGEDALTLSAPMRGAAERIQPEEVDASQSLPRVPWNVWLLLTRPPVIDVRLVLLVGLVTMPFSYAILRNAESSGRLITAVLSVVVPVTLALPLTRVRVVPGTKRGTVTAIGLWLALGVAGGLMNVGIVNLVAPESVSALLVPVRITGGILRYSLMGLLILAARGLTAQAVSDSIALRVRLDAANADRAAVLAKADETDRFLSETLHRTVQGRLSAISLLLRLDRRGEAIGELGTLCEETLPGLEERLSSDAHVSVGPPAPDTNQDLGLSVDDRVDWPSLQRRTPWLIPTLQRVVEECAVNARRHGGSRSMIVEITEAPDRLTIRCTDDGRGLPATITKGLGSRLFDEICADRDGEWSLSRRGNETCFALSLRVKDPHNGEGDAGAYRRGKAR</sequence>
<dbReference type="InterPro" id="IPR036890">
    <property type="entry name" value="HATPase_C_sf"/>
</dbReference>
<dbReference type="EMBL" id="CAFBOM010000209">
    <property type="protein sequence ID" value="CAB4994725.1"/>
    <property type="molecule type" value="Genomic_DNA"/>
</dbReference>
<evidence type="ECO:0000313" key="2">
    <source>
        <dbReference type="EMBL" id="CAB4994725.1"/>
    </source>
</evidence>
<feature type="transmembrane region" description="Helical" evidence="1">
    <location>
        <begin position="88"/>
        <end position="109"/>
    </location>
</feature>
<feature type="transmembrane region" description="Helical" evidence="1">
    <location>
        <begin position="338"/>
        <end position="356"/>
    </location>
</feature>
<evidence type="ECO:0000256" key="1">
    <source>
        <dbReference type="SAM" id="Phobius"/>
    </source>
</evidence>
<keyword evidence="1" id="KW-0472">Membrane</keyword>
<name>A0A6J7NR13_9ZZZZ</name>
<organism evidence="2">
    <name type="scientific">freshwater metagenome</name>
    <dbReference type="NCBI Taxonomy" id="449393"/>
    <lineage>
        <taxon>unclassified sequences</taxon>
        <taxon>metagenomes</taxon>
        <taxon>ecological metagenomes</taxon>
    </lineage>
</organism>
<feature type="transmembrane region" description="Helical" evidence="1">
    <location>
        <begin position="54"/>
        <end position="76"/>
    </location>
</feature>
<feature type="transmembrane region" description="Helical" evidence="1">
    <location>
        <begin position="22"/>
        <end position="42"/>
    </location>
</feature>
<dbReference type="SUPFAM" id="SSF55874">
    <property type="entry name" value="ATPase domain of HSP90 chaperone/DNA topoisomerase II/histidine kinase"/>
    <property type="match status" value="1"/>
</dbReference>
<accession>A0A6J7NR13</accession>
<reference evidence="2" key="1">
    <citation type="submission" date="2020-05" db="EMBL/GenBank/DDBJ databases">
        <authorList>
            <person name="Chiriac C."/>
            <person name="Salcher M."/>
            <person name="Ghai R."/>
            <person name="Kavagutti S V."/>
        </authorList>
    </citation>
    <scope>NUCLEOTIDE SEQUENCE</scope>
</reference>
<dbReference type="AlphaFoldDB" id="A0A6J7NR13"/>
<proteinExistence type="predicted"/>
<feature type="transmembrane region" description="Helical" evidence="1">
    <location>
        <begin position="395"/>
        <end position="421"/>
    </location>
</feature>
<dbReference type="Gene3D" id="3.30.565.10">
    <property type="entry name" value="Histidine kinase-like ATPase, C-terminal domain"/>
    <property type="match status" value="1"/>
</dbReference>
<protein>
    <submittedName>
        <fullName evidence="2">Unannotated protein</fullName>
    </submittedName>
</protein>